<dbReference type="AlphaFoldDB" id="A0A3A8JD54"/>
<feature type="domain" description="AB hydrolase-1" evidence="1">
    <location>
        <begin position="11"/>
        <end position="248"/>
    </location>
</feature>
<dbReference type="InterPro" id="IPR029058">
    <property type="entry name" value="AB_hydrolase_fold"/>
</dbReference>
<dbReference type="EMBL" id="RAVZ01000004">
    <property type="protein sequence ID" value="RKG93767.1"/>
    <property type="molecule type" value="Genomic_DNA"/>
</dbReference>
<dbReference type="GO" id="GO:0016787">
    <property type="term" value="F:hydrolase activity"/>
    <property type="evidence" value="ECO:0007669"/>
    <property type="project" value="UniProtKB-KW"/>
</dbReference>
<evidence type="ECO:0000259" key="1">
    <source>
        <dbReference type="Pfam" id="PF12697"/>
    </source>
</evidence>
<evidence type="ECO:0000313" key="2">
    <source>
        <dbReference type="EMBL" id="RKG93767.1"/>
    </source>
</evidence>
<name>A0A3A8JD54_9BACT</name>
<protein>
    <submittedName>
        <fullName evidence="2">Alpha/beta fold hydrolase</fullName>
    </submittedName>
</protein>
<comment type="caution">
    <text evidence="2">The sequence shown here is derived from an EMBL/GenBank/DDBJ whole genome shotgun (WGS) entry which is preliminary data.</text>
</comment>
<gene>
    <name evidence="2" type="ORF">D7V88_01260</name>
</gene>
<dbReference type="Pfam" id="PF12697">
    <property type="entry name" value="Abhydrolase_6"/>
    <property type="match status" value="1"/>
</dbReference>
<dbReference type="SUPFAM" id="SSF53474">
    <property type="entry name" value="alpha/beta-Hydrolases"/>
    <property type="match status" value="1"/>
</dbReference>
<reference evidence="3" key="1">
    <citation type="submission" date="2018-09" db="EMBL/GenBank/DDBJ databases">
        <authorList>
            <person name="Livingstone P.G."/>
            <person name="Whitworth D.E."/>
        </authorList>
    </citation>
    <scope>NUCLEOTIDE SEQUENCE [LARGE SCALE GENOMIC DNA]</scope>
    <source>
        <strain evidence="3">CA054A</strain>
    </source>
</reference>
<dbReference type="Proteomes" id="UP000268094">
    <property type="component" value="Unassembled WGS sequence"/>
</dbReference>
<proteinExistence type="predicted"/>
<organism evidence="2 3">
    <name type="scientific">Corallococcus terminator</name>
    <dbReference type="NCBI Taxonomy" id="2316733"/>
    <lineage>
        <taxon>Bacteria</taxon>
        <taxon>Pseudomonadati</taxon>
        <taxon>Myxococcota</taxon>
        <taxon>Myxococcia</taxon>
        <taxon>Myxococcales</taxon>
        <taxon>Cystobacterineae</taxon>
        <taxon>Myxococcaceae</taxon>
        <taxon>Corallococcus</taxon>
    </lineage>
</organism>
<sequence>MTERSGARGAILMVHGVGCTGEVWSRMAGHFREVGWRVETPTLRPHLRLGSAPPAELLGVRLADYVDDMDLEARRLRAETGRLPIVFGHSMGGLLAQKLAERGMTRAVVLLASTAPSGLPRKATLAPRFIFANILYSLRPEARAHRFWKAGFSWGMLNCVPRARHARLYEGTCYDSGLVYQDLFYRARDPQRTGYVDEARIEVPVLTIGAARDRVIPIETQRLVADKYRQIGKYLEYAHHAHWIVDEPGTERVIADIAAWLDEKVAR</sequence>
<dbReference type="RefSeq" id="WP_120538742.1">
    <property type="nucleotide sequence ID" value="NZ_RAVZ01000004.1"/>
</dbReference>
<evidence type="ECO:0000313" key="3">
    <source>
        <dbReference type="Proteomes" id="UP000268094"/>
    </source>
</evidence>
<dbReference type="InterPro" id="IPR000073">
    <property type="entry name" value="AB_hydrolase_1"/>
</dbReference>
<keyword evidence="2" id="KW-0378">Hydrolase</keyword>
<keyword evidence="3" id="KW-1185">Reference proteome</keyword>
<dbReference type="Gene3D" id="3.40.50.1820">
    <property type="entry name" value="alpha/beta hydrolase"/>
    <property type="match status" value="1"/>
</dbReference>
<accession>A0A3A8JD54</accession>
<dbReference type="OrthoDB" id="9806902at2"/>